<gene>
    <name evidence="2" type="ORF">LCGC14_1685070</name>
</gene>
<keyword evidence="1" id="KW-0175">Coiled coil</keyword>
<dbReference type="AlphaFoldDB" id="A0A0F9KMK5"/>
<organism evidence="2">
    <name type="scientific">marine sediment metagenome</name>
    <dbReference type="NCBI Taxonomy" id="412755"/>
    <lineage>
        <taxon>unclassified sequences</taxon>
        <taxon>metagenomes</taxon>
        <taxon>ecological metagenomes</taxon>
    </lineage>
</organism>
<name>A0A0F9KMK5_9ZZZZ</name>
<protein>
    <submittedName>
        <fullName evidence="2">Uncharacterized protein</fullName>
    </submittedName>
</protein>
<feature type="coiled-coil region" evidence="1">
    <location>
        <begin position="13"/>
        <end position="40"/>
    </location>
</feature>
<proteinExistence type="predicted"/>
<reference evidence="2" key="1">
    <citation type="journal article" date="2015" name="Nature">
        <title>Complex archaea that bridge the gap between prokaryotes and eukaryotes.</title>
        <authorList>
            <person name="Spang A."/>
            <person name="Saw J.H."/>
            <person name="Jorgensen S.L."/>
            <person name="Zaremba-Niedzwiedzka K."/>
            <person name="Martijn J."/>
            <person name="Lind A.E."/>
            <person name="van Eijk R."/>
            <person name="Schleper C."/>
            <person name="Guy L."/>
            <person name="Ettema T.J."/>
        </authorList>
    </citation>
    <scope>NUCLEOTIDE SEQUENCE</scope>
</reference>
<comment type="caution">
    <text evidence="2">The sequence shown here is derived from an EMBL/GenBank/DDBJ whole genome shotgun (WGS) entry which is preliminary data.</text>
</comment>
<evidence type="ECO:0000256" key="1">
    <source>
        <dbReference type="SAM" id="Coils"/>
    </source>
</evidence>
<evidence type="ECO:0000313" key="2">
    <source>
        <dbReference type="EMBL" id="KKM16510.1"/>
    </source>
</evidence>
<accession>A0A0F9KMK5</accession>
<sequence>MEIKKILHKLFGIETKAAKLKKLKKEREEIKRGKELKRKEKKVFKVTFRCESCSQRWSYKYPADTRVGYSGWGQRSNKHSWIMDTYGFYNYHCPTCNSSDISIIKRNVIKFKDEN</sequence>
<dbReference type="EMBL" id="LAZR01014658">
    <property type="protein sequence ID" value="KKM16510.1"/>
    <property type="molecule type" value="Genomic_DNA"/>
</dbReference>